<dbReference type="PANTHER" id="PTHR48109">
    <property type="entry name" value="DIHYDROOROTATE DEHYDROGENASE (QUINONE), MITOCHONDRIAL-RELATED"/>
    <property type="match status" value="1"/>
</dbReference>
<dbReference type="Proteomes" id="UP000177383">
    <property type="component" value="Unassembled WGS sequence"/>
</dbReference>
<sequence>MNTPFYDPTKSYEENYNEGPFGAFADGKVYQNKGEPKYDYHGQKVFLPFGIPAGPLVNSNFCKAAFEKGFDIAVYKTVRSASFPCHPHPNVLAIHPDGDLTLDKLKSPLTADTNYTDPLSITNSFGVPSRDPDVWQEDAKKAISYAGQGQVLVLSFMGTVREGQTQEEFIDDYVLAARLAAETKAKILEVNLSCPNIGNEGLVCYNIEVTKKVAEGVRNVIGNTPLILKLGYYQDDKEMEKVAEIAQEYAGGVAGINTLQAEVRDKNGNPALPGKNRLRSGVCGAGIRWAGLDFVKRMKKIREKRNFTFKIEGVGGVTRASDYFEFIKTGADSVMSATGAMWNPYLGQEIKEK</sequence>
<dbReference type="InterPro" id="IPR005720">
    <property type="entry name" value="Dihydroorotate_DH_cat"/>
</dbReference>
<keyword evidence="3" id="KW-0285">Flavoprotein</keyword>
<dbReference type="STRING" id="1798375.A2773_05610"/>
<evidence type="ECO:0000259" key="7">
    <source>
        <dbReference type="Pfam" id="PF01180"/>
    </source>
</evidence>
<dbReference type="PANTHER" id="PTHR48109:SF1">
    <property type="entry name" value="DIHYDROOROTATE DEHYDROGENASE (FUMARATE)"/>
    <property type="match status" value="1"/>
</dbReference>
<organism evidence="8 9">
    <name type="scientific">Candidatus Gottesmanbacteria bacterium RIFCSPHIGHO2_01_FULL_39_10</name>
    <dbReference type="NCBI Taxonomy" id="1798375"/>
    <lineage>
        <taxon>Bacteria</taxon>
        <taxon>Candidatus Gottesmaniibacteriota</taxon>
    </lineage>
</organism>
<dbReference type="AlphaFoldDB" id="A0A1F5ZQB5"/>
<keyword evidence="6" id="KW-0560">Oxidoreductase</keyword>
<dbReference type="GO" id="GO:0005737">
    <property type="term" value="C:cytoplasm"/>
    <property type="evidence" value="ECO:0007669"/>
    <property type="project" value="InterPro"/>
</dbReference>
<dbReference type="PIRSF" id="PIRSF000164">
    <property type="entry name" value="DHO_oxidase"/>
    <property type="match status" value="1"/>
</dbReference>
<proteinExistence type="predicted"/>
<dbReference type="SUPFAM" id="SSF51395">
    <property type="entry name" value="FMN-linked oxidoreductases"/>
    <property type="match status" value="1"/>
</dbReference>
<dbReference type="InterPro" id="IPR012135">
    <property type="entry name" value="Dihydroorotate_DH_1_2"/>
</dbReference>
<dbReference type="InterPro" id="IPR013785">
    <property type="entry name" value="Aldolase_TIM"/>
</dbReference>
<evidence type="ECO:0000256" key="6">
    <source>
        <dbReference type="ARBA" id="ARBA00023002"/>
    </source>
</evidence>
<dbReference type="UniPathway" id="UPA00070"/>
<evidence type="ECO:0000256" key="5">
    <source>
        <dbReference type="ARBA" id="ARBA00022975"/>
    </source>
</evidence>
<dbReference type="Gene3D" id="3.20.20.70">
    <property type="entry name" value="Aldolase class I"/>
    <property type="match status" value="1"/>
</dbReference>
<keyword evidence="4" id="KW-0288">FMN</keyword>
<dbReference type="GO" id="GO:0006207">
    <property type="term" value="P:'de novo' pyrimidine nucleobase biosynthetic process"/>
    <property type="evidence" value="ECO:0007669"/>
    <property type="project" value="TreeGrafter"/>
</dbReference>
<gene>
    <name evidence="8" type="ORF">A2773_05610</name>
</gene>
<reference evidence="8 9" key="1">
    <citation type="journal article" date="2016" name="Nat. Commun.">
        <title>Thousands of microbial genomes shed light on interconnected biogeochemical processes in an aquifer system.</title>
        <authorList>
            <person name="Anantharaman K."/>
            <person name="Brown C.T."/>
            <person name="Hug L.A."/>
            <person name="Sharon I."/>
            <person name="Castelle C.J."/>
            <person name="Probst A.J."/>
            <person name="Thomas B.C."/>
            <person name="Singh A."/>
            <person name="Wilkins M.J."/>
            <person name="Karaoz U."/>
            <person name="Brodie E.L."/>
            <person name="Williams K.H."/>
            <person name="Hubbard S.S."/>
            <person name="Banfield J.F."/>
        </authorList>
    </citation>
    <scope>NUCLEOTIDE SEQUENCE [LARGE SCALE GENOMIC DNA]</scope>
</reference>
<evidence type="ECO:0000256" key="2">
    <source>
        <dbReference type="ARBA" id="ARBA00004725"/>
    </source>
</evidence>
<dbReference type="GO" id="GO:0004152">
    <property type="term" value="F:dihydroorotate dehydrogenase activity"/>
    <property type="evidence" value="ECO:0007669"/>
    <property type="project" value="InterPro"/>
</dbReference>
<evidence type="ECO:0000256" key="1">
    <source>
        <dbReference type="ARBA" id="ARBA00001917"/>
    </source>
</evidence>
<protein>
    <recommendedName>
        <fullName evidence="7">Dihydroorotate dehydrogenase catalytic domain-containing protein</fullName>
    </recommendedName>
</protein>
<evidence type="ECO:0000256" key="3">
    <source>
        <dbReference type="ARBA" id="ARBA00022630"/>
    </source>
</evidence>
<dbReference type="InterPro" id="IPR050074">
    <property type="entry name" value="DHO_dehydrogenase"/>
</dbReference>
<accession>A0A1F5ZQB5</accession>
<keyword evidence="5" id="KW-0665">Pyrimidine biosynthesis</keyword>
<evidence type="ECO:0000313" key="8">
    <source>
        <dbReference type="EMBL" id="OGG14525.1"/>
    </source>
</evidence>
<comment type="cofactor">
    <cofactor evidence="1">
        <name>FMN</name>
        <dbReference type="ChEBI" id="CHEBI:58210"/>
    </cofactor>
</comment>
<dbReference type="Pfam" id="PF01180">
    <property type="entry name" value="DHO_dh"/>
    <property type="match status" value="1"/>
</dbReference>
<feature type="domain" description="Dihydroorotate dehydrogenase catalytic" evidence="7">
    <location>
        <begin position="118"/>
        <end position="351"/>
    </location>
</feature>
<evidence type="ECO:0000256" key="4">
    <source>
        <dbReference type="ARBA" id="ARBA00022643"/>
    </source>
</evidence>
<dbReference type="GO" id="GO:0044205">
    <property type="term" value="P:'de novo' UMP biosynthetic process"/>
    <property type="evidence" value="ECO:0007669"/>
    <property type="project" value="UniProtKB-UniPathway"/>
</dbReference>
<comment type="pathway">
    <text evidence="2">Pyrimidine metabolism; UMP biosynthesis via de novo pathway.</text>
</comment>
<evidence type="ECO:0000313" key="9">
    <source>
        <dbReference type="Proteomes" id="UP000177383"/>
    </source>
</evidence>
<comment type="caution">
    <text evidence="8">The sequence shown here is derived from an EMBL/GenBank/DDBJ whole genome shotgun (WGS) entry which is preliminary data.</text>
</comment>
<name>A0A1F5ZQB5_9BACT</name>
<dbReference type="EMBL" id="MFJE01000015">
    <property type="protein sequence ID" value="OGG14525.1"/>
    <property type="molecule type" value="Genomic_DNA"/>
</dbReference>